<organism evidence="7 8">
    <name type="scientific">Dictyostelium firmibasis</name>
    <dbReference type="NCBI Taxonomy" id="79012"/>
    <lineage>
        <taxon>Eukaryota</taxon>
        <taxon>Amoebozoa</taxon>
        <taxon>Evosea</taxon>
        <taxon>Eumycetozoa</taxon>
        <taxon>Dictyostelia</taxon>
        <taxon>Dictyosteliales</taxon>
        <taxon>Dictyosteliaceae</taxon>
        <taxon>Dictyostelium</taxon>
    </lineage>
</organism>
<dbReference type="FunFam" id="2.60.40.640:FF:000024">
    <property type="entry name" value="Down syndrome critical region protein 3"/>
    <property type="match status" value="1"/>
</dbReference>
<evidence type="ECO:0000256" key="1">
    <source>
        <dbReference type="ARBA" id="ARBA00004177"/>
    </source>
</evidence>
<dbReference type="InterPro" id="IPR014756">
    <property type="entry name" value="Ig_E-set"/>
</dbReference>
<dbReference type="Proteomes" id="UP001344447">
    <property type="component" value="Unassembled WGS sequence"/>
</dbReference>
<name>A0AAN7U7T8_9MYCE</name>
<evidence type="ECO:0000256" key="2">
    <source>
        <dbReference type="ARBA" id="ARBA00009100"/>
    </source>
</evidence>
<dbReference type="InterPro" id="IPR028934">
    <property type="entry name" value="Vps26-related"/>
</dbReference>
<accession>A0AAN7U7T8</accession>
<dbReference type="SUPFAM" id="SSF81296">
    <property type="entry name" value="E set domains"/>
    <property type="match status" value="1"/>
</dbReference>
<gene>
    <name evidence="7" type="ORF">RB653_005356</name>
</gene>
<evidence type="ECO:0000256" key="6">
    <source>
        <dbReference type="ARBA" id="ARBA00093474"/>
    </source>
</evidence>
<dbReference type="GO" id="GO:0006886">
    <property type="term" value="P:intracellular protein transport"/>
    <property type="evidence" value="ECO:0007669"/>
    <property type="project" value="InterPro"/>
</dbReference>
<dbReference type="Pfam" id="PF03643">
    <property type="entry name" value="Vps26"/>
    <property type="match status" value="1"/>
</dbReference>
<evidence type="ECO:0000256" key="3">
    <source>
        <dbReference type="ARBA" id="ARBA00022753"/>
    </source>
</evidence>
<evidence type="ECO:0000256" key="4">
    <source>
        <dbReference type="ARBA" id="ARBA00067597"/>
    </source>
</evidence>
<dbReference type="InterPro" id="IPR014752">
    <property type="entry name" value="Arrestin-like_C"/>
</dbReference>
<sequence>MNNVLDIKLKKIDKIYRPGSKVSGNVVINSKDDMSHSGVTIVVEGTVQLQLSSKSVGLFEAFYNSLKPITLMHYTISVTNGGGKFQAGITELPFEFKLDPLPNQQLYDTYHGVFVNIQYSIKCDVKRGILSKDLSKTVEFIVEVPSPNIETSKPTPESLVTFNITPDSLVNFKKISKADVPTFKISGSLISAICNINEAFQGHMVIESADTVIKSVELQLVRVETCGCADGYAREVTEIQNIQIADGDIWRNFKIPLYMVFPRLFTCISTAGKTFKIEFEVNLVIMLEDGHLITENFPIKLVR</sequence>
<evidence type="ECO:0000313" key="8">
    <source>
        <dbReference type="Proteomes" id="UP001344447"/>
    </source>
</evidence>
<dbReference type="PANTHER" id="PTHR12233">
    <property type="entry name" value="VACUOLAR PROTEIN SORTING 26 RELATED"/>
    <property type="match status" value="1"/>
</dbReference>
<comment type="subcellular location">
    <subcellularLocation>
        <location evidence="1">Endosome</location>
    </subcellularLocation>
</comment>
<comment type="subunit">
    <text evidence="6">Component of the commander complex that is essential for endosomal recycling of transmembrane cargos; the commander complex is composed of the CCC subcomplex and the retriever subcomplex. Component of the heterotrimeric retriever complex consisting of VPS26C, VPS29 and VPS35L; within the complex interacts with VPS35L. Interacts with SNX17 (via C-terminus); the interaction is direct and associates SNX17 with the retriever complex. Interacts with SNX31; the interaction is direct.</text>
</comment>
<comment type="function">
    <text evidence="5">Component of the commander complex that is essential for endosomal recycling of transmembrane cargos; the commander complex is composed of the CCC subcomplex and the retriever subcomplex. Component of the retriever complex, which is a heterotrimeric complex related to retromer cargo-selective complex (CSC) and essential for retromer-independent retrieval and recycling of numerous cargos such as integrin alpha-5/beta-1 (ITGA5:ITGB1). The recruitment of the retriever complex to the endosomal membrane involves CCC and WASH complexes. In the endosomes, drives the retriever and recycling of NxxY-motif-containing cargo proteins by coupling to SNX17, a cargo essential for the homeostatic maintenance of numerous cell surface proteins associated with processes that include cell migration, cell adhesion, nutrient supply and cell signaling.</text>
</comment>
<dbReference type="GO" id="GO:0005768">
    <property type="term" value="C:endosome"/>
    <property type="evidence" value="ECO:0007669"/>
    <property type="project" value="UniProtKB-SubCell"/>
</dbReference>
<keyword evidence="8" id="KW-1185">Reference proteome</keyword>
<proteinExistence type="inferred from homology"/>
<dbReference type="Gene3D" id="2.60.40.640">
    <property type="match status" value="2"/>
</dbReference>
<reference evidence="7 8" key="1">
    <citation type="submission" date="2023-11" db="EMBL/GenBank/DDBJ databases">
        <title>Dfirmibasis_genome.</title>
        <authorList>
            <person name="Edelbroek B."/>
            <person name="Kjellin J."/>
            <person name="Jerlstrom-Hultqvist J."/>
            <person name="Soderbom F."/>
        </authorList>
    </citation>
    <scope>NUCLEOTIDE SEQUENCE [LARGE SCALE GENOMIC DNA]</scope>
    <source>
        <strain evidence="7 8">TNS-C-14</strain>
    </source>
</reference>
<dbReference type="AlphaFoldDB" id="A0AAN7U7T8"/>
<comment type="caution">
    <text evidence="7">The sequence shown here is derived from an EMBL/GenBank/DDBJ whole genome shotgun (WGS) entry which is preliminary data.</text>
</comment>
<protein>
    <recommendedName>
        <fullName evidence="4">Vacuolar protein sorting-associated protein 26C</fullName>
    </recommendedName>
</protein>
<dbReference type="FunFam" id="2.60.40.640:FF:000009">
    <property type="entry name" value="Down syndrome critical region protein 3"/>
    <property type="match status" value="1"/>
</dbReference>
<comment type="similarity">
    <text evidence="2">Belongs to the VPS26 family.</text>
</comment>
<evidence type="ECO:0000313" key="7">
    <source>
        <dbReference type="EMBL" id="KAK5583757.1"/>
    </source>
</evidence>
<keyword evidence="3" id="KW-0967">Endosome</keyword>
<evidence type="ECO:0000256" key="5">
    <source>
        <dbReference type="ARBA" id="ARBA00093280"/>
    </source>
</evidence>
<dbReference type="EMBL" id="JAVFKY010000001">
    <property type="protein sequence ID" value="KAK5583757.1"/>
    <property type="molecule type" value="Genomic_DNA"/>
</dbReference>